<name>A0A0R3VZK8_TAEAS</name>
<proteinExistence type="predicted"/>
<accession>A0A0R3VZK8</accession>
<evidence type="ECO:0000313" key="1">
    <source>
        <dbReference type="WBParaSite" id="TASK_0000285201-mRNA-1"/>
    </source>
</evidence>
<organism evidence="1">
    <name type="scientific">Taenia asiatica</name>
    <name type="common">Asian tapeworm</name>
    <dbReference type="NCBI Taxonomy" id="60517"/>
    <lineage>
        <taxon>Eukaryota</taxon>
        <taxon>Metazoa</taxon>
        <taxon>Spiralia</taxon>
        <taxon>Lophotrochozoa</taxon>
        <taxon>Platyhelminthes</taxon>
        <taxon>Cestoda</taxon>
        <taxon>Eucestoda</taxon>
        <taxon>Cyclophyllidea</taxon>
        <taxon>Taeniidae</taxon>
        <taxon>Taenia</taxon>
    </lineage>
</organism>
<dbReference type="WBParaSite" id="TASK_0000285201-mRNA-1">
    <property type="protein sequence ID" value="TASK_0000285201-mRNA-1"/>
    <property type="gene ID" value="TASK_0000285201"/>
</dbReference>
<dbReference type="AlphaFoldDB" id="A0A0R3VZK8"/>
<sequence length="39" mass="4593">LDDMFIQDDAFNDIDLEERLLIQGNSWTDSVCNEELEDM</sequence>
<protein>
    <submittedName>
        <fullName evidence="1">SEM1 protein</fullName>
    </submittedName>
</protein>
<reference evidence="1" key="1">
    <citation type="submission" date="2017-02" db="UniProtKB">
        <authorList>
            <consortium name="WormBaseParasite"/>
        </authorList>
    </citation>
    <scope>IDENTIFICATION</scope>
</reference>